<dbReference type="FunFam" id="1.20.5.500:FF:000001">
    <property type="entry name" value="Type II keratin 23"/>
    <property type="match status" value="1"/>
</dbReference>
<keyword evidence="2" id="KW-0963">Cytoplasm</keyword>
<dbReference type="Gene3D" id="1.20.5.1160">
    <property type="entry name" value="Vasodilator-stimulated phosphoprotein"/>
    <property type="match status" value="1"/>
</dbReference>
<evidence type="ECO:0000259" key="12">
    <source>
        <dbReference type="PROSITE" id="PS51842"/>
    </source>
</evidence>
<feature type="domain" description="IF rod" evidence="12">
    <location>
        <begin position="147"/>
        <end position="458"/>
    </location>
</feature>
<dbReference type="PANTHER" id="PTHR23239">
    <property type="entry name" value="INTERMEDIATE FILAMENT"/>
    <property type="match status" value="1"/>
</dbReference>
<comment type="similarity">
    <text evidence="10">Belongs to the intermediate filament family.</text>
</comment>
<dbReference type="PROSITE" id="PS51842">
    <property type="entry name" value="IF_ROD_2"/>
    <property type="match status" value="1"/>
</dbReference>
<comment type="subunit">
    <text evidence="9">Heterodimer of a type I and a type II keratin. KRT17 associates with KRT6 isomers (KRT6A or KRT6B). Interacts with TRADD and SFN.</text>
</comment>
<dbReference type="InterPro" id="IPR039008">
    <property type="entry name" value="IF_rod_dom"/>
</dbReference>
<evidence type="ECO:0000256" key="3">
    <source>
        <dbReference type="ARBA" id="ARBA00022744"/>
    </source>
</evidence>
<sequence>METGERACRNHYAHLPGYKAGGRAPAATRTLGLSPLLLCVCLSPAAATMTTTIRQFSSSSSIKGSSGLGGGSSRTSCRLSGSLGAGSCRLGSASGLGSALGGSSYSSCYSFGSGGGYGSGGYGSSGYGSGGYGGGFGGVDGLLAGSEKATMQNLNDRLASYLDKVRALEEANADLEVKIRDWYQRQAPGPAPDYSHYFKTIEDLKSKILTATVDNANILLQIDNARLAADDFRTKFETEQALRVSVEADINGLRRVLDELTLARADLEMQIENLKEELAYLRKNHEEEMNALRGQVGGEINVEMDAAPGVDLSRILNEMRDQYEKMAEKNRKDAEDWFFSKTEELNREVATNSELVQSGKSEISELRRTVQNLEIELQSQLSMKASLEGSLAETENRYCVQLSQIQGLIGGVEEQLAQLRCEMEQQNQEYKILLDVKTRLEQEIATYRRLLEGEDAHLSSSQFSSGSQSSRDVTSTRQIRTKVMDVHDGKVVSSHEQVLRTKN</sequence>
<dbReference type="InterPro" id="IPR018039">
    <property type="entry name" value="IF_conserved"/>
</dbReference>
<dbReference type="Ensembl" id="ENSSSCT00025039157.1">
    <property type="protein sequence ID" value="ENSSSCP00025016572.1"/>
    <property type="gene ID" value="ENSSSCG00025027685.1"/>
</dbReference>
<dbReference type="AlphaFoldDB" id="A0A8D0RIM4"/>
<keyword evidence="4 10" id="KW-0403">Intermediate filament</keyword>
<dbReference type="InterPro" id="IPR002957">
    <property type="entry name" value="Keratin_I"/>
</dbReference>
<keyword evidence="5 11" id="KW-0175">Coiled coil</keyword>
<dbReference type="PANTHER" id="PTHR23239:SF180">
    <property type="entry name" value="KERATIN, TYPE I CYTOSKELETAL 17"/>
    <property type="match status" value="1"/>
</dbReference>
<protein>
    <recommendedName>
        <fullName evidence="6">Keratin, type I cytoskeletal 17</fullName>
    </recommendedName>
    <alternativeName>
        <fullName evidence="7">Cytokeratin-17</fullName>
    </alternativeName>
    <alternativeName>
        <fullName evidence="8">Keratin-17</fullName>
    </alternativeName>
</protein>
<evidence type="ECO:0000256" key="1">
    <source>
        <dbReference type="ARBA" id="ARBA00004496"/>
    </source>
</evidence>
<reference evidence="13" key="1">
    <citation type="submission" date="2025-08" db="UniProtKB">
        <authorList>
            <consortium name="Ensembl"/>
        </authorList>
    </citation>
    <scope>IDENTIFICATION</scope>
</reference>
<dbReference type="FunFam" id="1.20.5.170:FF:000002">
    <property type="entry name" value="Type I keratin KA11"/>
    <property type="match status" value="1"/>
</dbReference>
<dbReference type="FunFam" id="1.20.5.1160:FF:000002">
    <property type="entry name" value="Type I keratin 10"/>
    <property type="match status" value="1"/>
</dbReference>
<gene>
    <name evidence="13" type="primary">LOC100737113</name>
</gene>
<dbReference type="Gene3D" id="1.20.5.500">
    <property type="entry name" value="Single helix bin"/>
    <property type="match status" value="1"/>
</dbReference>
<evidence type="ECO:0000256" key="10">
    <source>
        <dbReference type="RuleBase" id="RU000685"/>
    </source>
</evidence>
<evidence type="ECO:0000256" key="8">
    <source>
        <dbReference type="ARBA" id="ARBA00042488"/>
    </source>
</evidence>
<dbReference type="Gene3D" id="1.20.5.170">
    <property type="match status" value="1"/>
</dbReference>
<dbReference type="GO" id="GO:0005882">
    <property type="term" value="C:intermediate filament"/>
    <property type="evidence" value="ECO:0007669"/>
    <property type="project" value="UniProtKB-KW"/>
</dbReference>
<comment type="subcellular location">
    <subcellularLocation>
        <location evidence="1">Cytoplasm</location>
    </subcellularLocation>
</comment>
<feature type="coiled-coil region" evidence="11">
    <location>
        <begin position="409"/>
        <end position="443"/>
    </location>
</feature>
<dbReference type="GO" id="GO:0005198">
    <property type="term" value="F:structural molecule activity"/>
    <property type="evidence" value="ECO:0007669"/>
    <property type="project" value="InterPro"/>
</dbReference>
<dbReference type="GO" id="GO:0005737">
    <property type="term" value="C:cytoplasm"/>
    <property type="evidence" value="ECO:0007669"/>
    <property type="project" value="UniProtKB-SubCell"/>
</dbReference>
<evidence type="ECO:0000256" key="5">
    <source>
        <dbReference type="ARBA" id="ARBA00023054"/>
    </source>
</evidence>
<accession>A0A8D0RIM4</accession>
<evidence type="ECO:0000313" key="13">
    <source>
        <dbReference type="Ensembl" id="ENSSSCP00025016572.1"/>
    </source>
</evidence>
<evidence type="ECO:0000256" key="9">
    <source>
        <dbReference type="ARBA" id="ARBA00046573"/>
    </source>
</evidence>
<dbReference type="SUPFAM" id="SSF64593">
    <property type="entry name" value="Intermediate filament protein, coiled coil region"/>
    <property type="match status" value="2"/>
</dbReference>
<organism evidence="13 14">
    <name type="scientific">Sus scrofa</name>
    <name type="common">Pig</name>
    <dbReference type="NCBI Taxonomy" id="9823"/>
    <lineage>
        <taxon>Eukaryota</taxon>
        <taxon>Metazoa</taxon>
        <taxon>Chordata</taxon>
        <taxon>Craniata</taxon>
        <taxon>Vertebrata</taxon>
        <taxon>Euteleostomi</taxon>
        <taxon>Mammalia</taxon>
        <taxon>Eutheria</taxon>
        <taxon>Laurasiatheria</taxon>
        <taxon>Artiodactyla</taxon>
        <taxon>Suina</taxon>
        <taxon>Suidae</taxon>
        <taxon>Sus</taxon>
    </lineage>
</organism>
<evidence type="ECO:0000256" key="2">
    <source>
        <dbReference type="ARBA" id="ARBA00022490"/>
    </source>
</evidence>
<dbReference type="SMART" id="SM01391">
    <property type="entry name" value="Filament"/>
    <property type="match status" value="1"/>
</dbReference>
<feature type="coiled-coil region" evidence="11">
    <location>
        <begin position="250"/>
        <end position="383"/>
    </location>
</feature>
<evidence type="ECO:0000256" key="11">
    <source>
        <dbReference type="SAM" id="Coils"/>
    </source>
</evidence>
<feature type="coiled-coil region" evidence="11">
    <location>
        <begin position="151"/>
        <end position="185"/>
    </location>
</feature>
<evidence type="ECO:0000256" key="6">
    <source>
        <dbReference type="ARBA" id="ARBA00040323"/>
    </source>
</evidence>
<name>A0A8D0RIM4_PIG</name>
<dbReference type="PROSITE" id="PS00226">
    <property type="entry name" value="IF_ROD_1"/>
    <property type="match status" value="1"/>
</dbReference>
<proteinExistence type="inferred from homology"/>
<dbReference type="SUPFAM" id="SSF46579">
    <property type="entry name" value="Prefoldin"/>
    <property type="match status" value="1"/>
</dbReference>
<evidence type="ECO:0000256" key="7">
    <source>
        <dbReference type="ARBA" id="ARBA00041709"/>
    </source>
</evidence>
<keyword evidence="3" id="KW-0416">Keratin</keyword>
<dbReference type="Proteomes" id="UP000694727">
    <property type="component" value="Unplaced"/>
</dbReference>
<evidence type="ECO:0000313" key="14">
    <source>
        <dbReference type="Proteomes" id="UP000694727"/>
    </source>
</evidence>
<dbReference type="Pfam" id="PF00038">
    <property type="entry name" value="Filament"/>
    <property type="match status" value="1"/>
</dbReference>
<dbReference type="PRINTS" id="PR01248">
    <property type="entry name" value="TYPE1KERATIN"/>
</dbReference>
<evidence type="ECO:0000256" key="4">
    <source>
        <dbReference type="ARBA" id="ARBA00022754"/>
    </source>
</evidence>